<sequence length="284" mass="31574">MIVVAIEPTLDKTLFARASFNSVDEEDMLLRDFFASPCVRTSFFPLKNEQSMQENSDNMNMELGFDHTYEGIETYDSPPEMKNLQIAPRVTKSKRSCSKPVALTPKASHALTIVIFVHFDVSTTVGLSITCGLGLPSYHVNGKASLIAIEGKSLSLCVSSYDTRFEVPTSSFDFPFSRRVAFPARRTTVCRSSKTVRSKPQSSLSSSMDLISLRLALSQPLKTTIQELAFVPSRTTHKLLPYMPPVLIMVNGCDFKSCSNLPPAHKPFLDDLCIWTSVEWVSLT</sequence>
<name>A0A3Q7FFY4_SOLLC</name>
<organism evidence="1">
    <name type="scientific">Solanum lycopersicum</name>
    <name type="common">Tomato</name>
    <name type="synonym">Lycopersicon esculentum</name>
    <dbReference type="NCBI Taxonomy" id="4081"/>
    <lineage>
        <taxon>Eukaryota</taxon>
        <taxon>Viridiplantae</taxon>
        <taxon>Streptophyta</taxon>
        <taxon>Embryophyta</taxon>
        <taxon>Tracheophyta</taxon>
        <taxon>Spermatophyta</taxon>
        <taxon>Magnoliopsida</taxon>
        <taxon>eudicotyledons</taxon>
        <taxon>Gunneridae</taxon>
        <taxon>Pentapetalae</taxon>
        <taxon>asterids</taxon>
        <taxon>lamiids</taxon>
        <taxon>Solanales</taxon>
        <taxon>Solanaceae</taxon>
        <taxon>Solanoideae</taxon>
        <taxon>Solaneae</taxon>
        <taxon>Solanum</taxon>
        <taxon>Solanum subgen. Lycopersicon</taxon>
    </lineage>
</organism>
<keyword evidence="2" id="KW-1185">Reference proteome</keyword>
<reference evidence="1" key="1">
    <citation type="journal article" date="2012" name="Nature">
        <title>The tomato genome sequence provides insights into fleshy fruit evolution.</title>
        <authorList>
            <consortium name="Tomato Genome Consortium"/>
        </authorList>
    </citation>
    <scope>NUCLEOTIDE SEQUENCE [LARGE SCALE GENOMIC DNA]</scope>
    <source>
        <strain evidence="1">cv. Heinz 1706</strain>
    </source>
</reference>
<dbReference type="Proteomes" id="UP000004994">
    <property type="component" value="Chromosome 3"/>
</dbReference>
<dbReference type="PaxDb" id="4081-Solyc12g038550.1.1"/>
<accession>A0A3Q7FFY4</accession>
<dbReference type="AlphaFoldDB" id="A0A3Q7FFY4"/>
<evidence type="ECO:0000313" key="1">
    <source>
        <dbReference type="EnsemblPlants" id="Solyc03g033825.1.1"/>
    </source>
</evidence>
<dbReference type="EnsemblPlants" id="Solyc03g033825.1.1">
    <property type="protein sequence ID" value="Solyc03g033825.1.1"/>
    <property type="gene ID" value="Solyc03g033825.1"/>
</dbReference>
<protein>
    <submittedName>
        <fullName evidence="1">Uncharacterized protein</fullName>
    </submittedName>
</protein>
<proteinExistence type="predicted"/>
<dbReference type="InParanoid" id="A0A3Q7FFY4"/>
<evidence type="ECO:0000313" key="2">
    <source>
        <dbReference type="Proteomes" id="UP000004994"/>
    </source>
</evidence>
<reference evidence="1" key="2">
    <citation type="submission" date="2019-01" db="UniProtKB">
        <authorList>
            <consortium name="EnsemblPlants"/>
        </authorList>
    </citation>
    <scope>IDENTIFICATION</scope>
    <source>
        <strain evidence="1">cv. Heinz 1706</strain>
    </source>
</reference>
<dbReference type="Gramene" id="Solyc03g033825.1.1">
    <property type="protein sequence ID" value="Solyc03g033825.1.1"/>
    <property type="gene ID" value="Solyc03g033825.1"/>
</dbReference>